<sequence>MNIPNNQIRIKDLMDRLADDPPQVLLLEGGTVDEREALALYWATRLNCHCEGSACGDCVVCKQIHDRVHADLRICDGREAKIKIDDVRELKHLFGQPPRGDGKRVVIFNEAQELTQQAANALLKSLEEPSQGTVFLLLTPQREWLLPTLVSRSWVLTLAWPSETRTPEDIREWQKALMAFWRTGKGWFKRTSAKGAVDKDIAMSVVLACQHEVARTLIGKGGSDMSDGFAKVRPASLKKIDLALAHAQDTLSIPTPVNPALVLDWLATRIYGVIREK</sequence>
<keyword evidence="2" id="KW-1185">Reference proteome</keyword>
<reference evidence="1 2" key="1">
    <citation type="journal article" date="2018" name="Sci. Adv.">
        <title>Multi-heme cytochromes provide a pathway for survival in energy-limited environments.</title>
        <authorList>
            <person name="Deng X."/>
            <person name="Dohmae N."/>
            <person name="Nealson K.H."/>
            <person name="Hashimoto K."/>
            <person name="Okamoto A."/>
        </authorList>
    </citation>
    <scope>NUCLEOTIDE SEQUENCE [LARGE SCALE GENOMIC DNA]</scope>
    <source>
        <strain evidence="1 2">IS5</strain>
    </source>
</reference>
<dbReference type="Proteomes" id="UP000269883">
    <property type="component" value="Chromosome"/>
</dbReference>
<dbReference type="SUPFAM" id="SSF52540">
    <property type="entry name" value="P-loop containing nucleoside triphosphate hydrolases"/>
    <property type="match status" value="1"/>
</dbReference>
<dbReference type="KEGG" id="dfl:DFE_2997"/>
<protein>
    <submittedName>
        <fullName evidence="1">Putative DNA polymerase III, delta prime subunit</fullName>
    </submittedName>
</protein>
<dbReference type="GO" id="GO:0006261">
    <property type="term" value="P:DNA-templated DNA replication"/>
    <property type="evidence" value="ECO:0007669"/>
    <property type="project" value="TreeGrafter"/>
</dbReference>
<evidence type="ECO:0000313" key="2">
    <source>
        <dbReference type="Proteomes" id="UP000269883"/>
    </source>
</evidence>
<dbReference type="PANTHER" id="PTHR11669">
    <property type="entry name" value="REPLICATION FACTOR C / DNA POLYMERASE III GAMMA-TAU SUBUNIT"/>
    <property type="match status" value="1"/>
</dbReference>
<dbReference type="InterPro" id="IPR027417">
    <property type="entry name" value="P-loop_NTPase"/>
</dbReference>
<accession>A0A2Z6B2N7</accession>
<dbReference type="Gene3D" id="3.40.50.300">
    <property type="entry name" value="P-loop containing nucleotide triphosphate hydrolases"/>
    <property type="match status" value="1"/>
</dbReference>
<gene>
    <name evidence="1" type="ORF">DFE_2997</name>
</gene>
<dbReference type="PANTHER" id="PTHR11669:SF8">
    <property type="entry name" value="DNA POLYMERASE III SUBUNIT DELTA"/>
    <property type="match status" value="1"/>
</dbReference>
<dbReference type="OrthoDB" id="9811073at2"/>
<dbReference type="Pfam" id="PF13177">
    <property type="entry name" value="DNA_pol3_delta2"/>
    <property type="match status" value="1"/>
</dbReference>
<dbReference type="EMBL" id="AP017378">
    <property type="protein sequence ID" value="BBD09723.1"/>
    <property type="molecule type" value="Genomic_DNA"/>
</dbReference>
<proteinExistence type="predicted"/>
<organism evidence="1 2">
    <name type="scientific">Desulfovibrio ferrophilus</name>
    <dbReference type="NCBI Taxonomy" id="241368"/>
    <lineage>
        <taxon>Bacteria</taxon>
        <taxon>Pseudomonadati</taxon>
        <taxon>Thermodesulfobacteriota</taxon>
        <taxon>Desulfovibrionia</taxon>
        <taxon>Desulfovibrionales</taxon>
        <taxon>Desulfovibrionaceae</taxon>
        <taxon>Desulfovibrio</taxon>
    </lineage>
</organism>
<evidence type="ECO:0000313" key="1">
    <source>
        <dbReference type="EMBL" id="BBD09723.1"/>
    </source>
</evidence>
<dbReference type="RefSeq" id="WP_126380747.1">
    <property type="nucleotide sequence ID" value="NZ_AP017378.1"/>
</dbReference>
<dbReference type="InterPro" id="IPR050238">
    <property type="entry name" value="DNA_Rep/Repair_Clamp_Loader"/>
</dbReference>
<dbReference type="AlphaFoldDB" id="A0A2Z6B2N7"/>
<name>A0A2Z6B2N7_9BACT</name>